<gene>
    <name evidence="1" type="ORF">DBV05_g11057</name>
</gene>
<evidence type="ECO:0000313" key="2">
    <source>
        <dbReference type="Proteomes" id="UP000325902"/>
    </source>
</evidence>
<sequence>MEHIANSVEDAMAKKYGLAVGQSEPEEESYDENSLFDIALNPTGDDGSSFRMQNDPAAPYQRKNVTERKGAIDIRCTCLDVIHGLLAPDNYEDRATLIVLKFNFDSRKRARRIASAKISLQFSSEDPGNGDPEVYRIAPFESLAMVPTTSLEEKAQWADFKLGAPPFAGFQAGTELGWERTVISEITDATRIIGTMDLRGRNYGEPNGVSWTLLENETQRTGVPTVLRTAFLLKRRNDAKFRCTVKLDVNVDFRSKLERMIGGKPKDDPVLFDPDMDPTNRLEAYDILNLEAVDLERISGITLVKYYDGAVKHI</sequence>
<organism evidence="1 2">
    <name type="scientific">Lasiodiplodia theobromae</name>
    <dbReference type="NCBI Taxonomy" id="45133"/>
    <lineage>
        <taxon>Eukaryota</taxon>
        <taxon>Fungi</taxon>
        <taxon>Dikarya</taxon>
        <taxon>Ascomycota</taxon>
        <taxon>Pezizomycotina</taxon>
        <taxon>Dothideomycetes</taxon>
        <taxon>Dothideomycetes incertae sedis</taxon>
        <taxon>Botryosphaeriales</taxon>
        <taxon>Botryosphaeriaceae</taxon>
        <taxon>Lasiodiplodia</taxon>
    </lineage>
</organism>
<accession>A0A5N5CY18</accession>
<evidence type="ECO:0000313" key="1">
    <source>
        <dbReference type="EMBL" id="KAB2570257.1"/>
    </source>
</evidence>
<reference evidence="1 2" key="1">
    <citation type="journal article" date="2019" name="Sci. Rep.">
        <title>A multi-omics analysis of the grapevine pathogen Lasiodiplodia theobromae reveals that temperature affects the expression of virulence- and pathogenicity-related genes.</title>
        <authorList>
            <person name="Felix C."/>
            <person name="Meneses R."/>
            <person name="Goncalves M.F.M."/>
            <person name="Tilleman L."/>
            <person name="Duarte A.S."/>
            <person name="Jorrin-Novo J.V."/>
            <person name="Van de Peer Y."/>
            <person name="Deforce D."/>
            <person name="Van Nieuwerburgh F."/>
            <person name="Esteves A.C."/>
            <person name="Alves A."/>
        </authorList>
    </citation>
    <scope>NUCLEOTIDE SEQUENCE [LARGE SCALE GENOMIC DNA]</scope>
    <source>
        <strain evidence="1 2">LA-SOL3</strain>
    </source>
</reference>
<dbReference type="OrthoDB" id="5030973at2759"/>
<proteinExistence type="predicted"/>
<dbReference type="Proteomes" id="UP000325902">
    <property type="component" value="Unassembled WGS sequence"/>
</dbReference>
<name>A0A5N5CY18_9PEZI</name>
<comment type="caution">
    <text evidence="1">The sequence shown here is derived from an EMBL/GenBank/DDBJ whole genome shotgun (WGS) entry which is preliminary data.</text>
</comment>
<dbReference type="EMBL" id="VCHE01000144">
    <property type="protein sequence ID" value="KAB2570257.1"/>
    <property type="molecule type" value="Genomic_DNA"/>
</dbReference>
<dbReference type="AlphaFoldDB" id="A0A5N5CY18"/>
<protein>
    <submittedName>
        <fullName evidence="1">Uncharacterized protein</fullName>
    </submittedName>
</protein>
<keyword evidence="2" id="KW-1185">Reference proteome</keyword>